<dbReference type="EMBL" id="RBZU01000007">
    <property type="protein sequence ID" value="RKP53309.1"/>
    <property type="molecule type" value="Genomic_DNA"/>
</dbReference>
<comment type="caution">
    <text evidence="2">The sequence shown here is derived from an EMBL/GenBank/DDBJ whole genome shotgun (WGS) entry which is preliminary data.</text>
</comment>
<sequence length="265" mass="28993">MTHFACTMCGKCCQDLRLPLSVAESVSWIRRGGTLEVFCDAVPWPVEPAADDVPAQHKRRVSFAAASGSQPIRVIVTLVAAFDGPCPNLRDDMRCDIYDERPRVCRIYPAEVVPYLKFVPANKLCPPEAWSATHPPFEQNGRIFDAETAEIIRQSRETTAQDADVKQRVMALLGFTAAAFSNEGFVIYTPDPAAALDALETAIAAASSPMSIEAIHDWTFVSNQQETVEALRSIKAKATASDPHDPQEGPAFQYLGFRPAQSASH</sequence>
<accession>A0A494XZ05</accession>
<organism evidence="2 3">
    <name type="scientific">Pararobbsia silviterrae</name>
    <dbReference type="NCBI Taxonomy" id="1792498"/>
    <lineage>
        <taxon>Bacteria</taxon>
        <taxon>Pseudomonadati</taxon>
        <taxon>Pseudomonadota</taxon>
        <taxon>Betaproteobacteria</taxon>
        <taxon>Burkholderiales</taxon>
        <taxon>Burkholderiaceae</taxon>
        <taxon>Pararobbsia</taxon>
    </lineage>
</organism>
<dbReference type="OrthoDB" id="7500397at2"/>
<dbReference type="AlphaFoldDB" id="A0A494XZ05"/>
<dbReference type="InterPro" id="IPR005358">
    <property type="entry name" value="Puta_zinc/iron-chelating_dom"/>
</dbReference>
<evidence type="ECO:0000256" key="1">
    <source>
        <dbReference type="SAM" id="MobiDB-lite"/>
    </source>
</evidence>
<evidence type="ECO:0000313" key="2">
    <source>
        <dbReference type="EMBL" id="RKP53309.1"/>
    </source>
</evidence>
<feature type="region of interest" description="Disordered" evidence="1">
    <location>
        <begin position="236"/>
        <end position="265"/>
    </location>
</feature>
<protein>
    <submittedName>
        <fullName evidence="2">YkgJ family cysteine cluster protein</fullName>
    </submittedName>
</protein>
<evidence type="ECO:0000313" key="3">
    <source>
        <dbReference type="Proteomes" id="UP000270342"/>
    </source>
</evidence>
<reference evidence="2 3" key="1">
    <citation type="submission" date="2018-10" db="EMBL/GenBank/DDBJ databases">
        <title>Robbsia sp. DHC34, isolated from soil.</title>
        <authorList>
            <person name="Gao Z.-H."/>
            <person name="Qiu L.-H."/>
        </authorList>
    </citation>
    <scope>NUCLEOTIDE SEQUENCE [LARGE SCALE GENOMIC DNA]</scope>
    <source>
        <strain evidence="2 3">DHC34</strain>
    </source>
</reference>
<name>A0A494XZ05_9BURK</name>
<keyword evidence="3" id="KW-1185">Reference proteome</keyword>
<proteinExistence type="predicted"/>
<gene>
    <name evidence="2" type="ORF">D7S86_16405</name>
</gene>
<dbReference type="Pfam" id="PF03692">
    <property type="entry name" value="CxxCxxCC"/>
    <property type="match status" value="1"/>
</dbReference>
<dbReference type="Proteomes" id="UP000270342">
    <property type="component" value="Unassembled WGS sequence"/>
</dbReference>